<keyword evidence="5" id="KW-0804">Transcription</keyword>
<reference evidence="8 9" key="1">
    <citation type="submission" date="2016-10" db="EMBL/GenBank/DDBJ databases">
        <authorList>
            <person name="Varghese N."/>
            <person name="Submissions S."/>
        </authorList>
    </citation>
    <scope>NUCLEOTIDE SEQUENCE [LARGE SCALE GENOMIC DNA]</scope>
    <source>
        <strain evidence="8 9">DSM 13796</strain>
    </source>
</reference>
<evidence type="ECO:0000256" key="4">
    <source>
        <dbReference type="ARBA" id="ARBA00023125"/>
    </source>
</evidence>
<dbReference type="Gene3D" id="1.10.10.10">
    <property type="entry name" value="Winged helix-like DNA-binding domain superfamily/Winged helix DNA-binding domain"/>
    <property type="match status" value="1"/>
</dbReference>
<dbReference type="InterPro" id="IPR039425">
    <property type="entry name" value="RNA_pol_sigma-70-like"/>
</dbReference>
<evidence type="ECO:0000256" key="5">
    <source>
        <dbReference type="ARBA" id="ARBA00023163"/>
    </source>
</evidence>
<dbReference type="GeneID" id="93713486"/>
<comment type="caution">
    <text evidence="8">The sequence shown here is derived from an EMBL/GenBank/DDBJ whole genome shotgun (WGS) entry which is preliminary data.</text>
</comment>
<evidence type="ECO:0000259" key="6">
    <source>
        <dbReference type="Pfam" id="PF04542"/>
    </source>
</evidence>
<dbReference type="NCBIfam" id="TIGR02937">
    <property type="entry name" value="sigma70-ECF"/>
    <property type="match status" value="1"/>
</dbReference>
<dbReference type="InterPro" id="IPR014296">
    <property type="entry name" value="RNA_pol_sigma-M_bacilli"/>
</dbReference>
<sequence>MDEQTLEDLYRQYVTDVYRYLLSLSKDHYISEDLVQEVFYRAYLHVDKDETTNIKAWLFRVAHNVWIDFLRKHKRVSVVDDEFFRTVQSNDQVEKQVLTKDAVQNVFNAMDELSPKYRQAVLLSDVRELTYQEAADEMGVSLANYKSILFRARRKLRKLKEKDDDIG</sequence>
<evidence type="ECO:0000313" key="8">
    <source>
        <dbReference type="EMBL" id="SFQ88172.1"/>
    </source>
</evidence>
<dbReference type="Pfam" id="PF04542">
    <property type="entry name" value="Sigma70_r2"/>
    <property type="match status" value="1"/>
</dbReference>
<organism evidence="8 9">
    <name type="scientific">Priestia endophytica DSM 13796</name>
    <dbReference type="NCBI Taxonomy" id="1121089"/>
    <lineage>
        <taxon>Bacteria</taxon>
        <taxon>Bacillati</taxon>
        <taxon>Bacillota</taxon>
        <taxon>Bacilli</taxon>
        <taxon>Bacillales</taxon>
        <taxon>Bacillaceae</taxon>
        <taxon>Priestia</taxon>
    </lineage>
</organism>
<dbReference type="InterPro" id="IPR013249">
    <property type="entry name" value="RNA_pol_sigma70_r4_t2"/>
</dbReference>
<dbReference type="PANTHER" id="PTHR43133">
    <property type="entry name" value="RNA POLYMERASE ECF-TYPE SIGMA FACTO"/>
    <property type="match status" value="1"/>
</dbReference>
<evidence type="ECO:0000313" key="9">
    <source>
        <dbReference type="Proteomes" id="UP000182762"/>
    </source>
</evidence>
<evidence type="ECO:0000256" key="1">
    <source>
        <dbReference type="ARBA" id="ARBA00010641"/>
    </source>
</evidence>
<proteinExistence type="inferred from homology"/>
<keyword evidence="2" id="KW-0805">Transcription regulation</keyword>
<dbReference type="PANTHER" id="PTHR43133:SF52">
    <property type="entry name" value="ECF RNA POLYMERASE SIGMA FACTOR SIGL"/>
    <property type="match status" value="1"/>
</dbReference>
<dbReference type="Pfam" id="PF08281">
    <property type="entry name" value="Sigma70_r4_2"/>
    <property type="match status" value="1"/>
</dbReference>
<dbReference type="RefSeq" id="WP_061803875.1">
    <property type="nucleotide sequence ID" value="NZ_FOXX01000025.1"/>
</dbReference>
<dbReference type="InterPro" id="IPR007627">
    <property type="entry name" value="RNA_pol_sigma70_r2"/>
</dbReference>
<keyword evidence="4" id="KW-0238">DNA-binding</keyword>
<dbReference type="EMBL" id="FOXX01000025">
    <property type="protein sequence ID" value="SFQ88172.1"/>
    <property type="molecule type" value="Genomic_DNA"/>
</dbReference>
<keyword evidence="9" id="KW-1185">Reference proteome</keyword>
<dbReference type="InterPro" id="IPR036388">
    <property type="entry name" value="WH-like_DNA-bd_sf"/>
</dbReference>
<protein>
    <submittedName>
        <fullName evidence="8">RNA polymerase sigma-70 factor, ECF subfamily</fullName>
    </submittedName>
</protein>
<feature type="domain" description="RNA polymerase sigma-70 region 2" evidence="6">
    <location>
        <begin position="9"/>
        <end position="75"/>
    </location>
</feature>
<dbReference type="SUPFAM" id="SSF88946">
    <property type="entry name" value="Sigma2 domain of RNA polymerase sigma factors"/>
    <property type="match status" value="1"/>
</dbReference>
<dbReference type="CDD" id="cd06171">
    <property type="entry name" value="Sigma70_r4"/>
    <property type="match status" value="1"/>
</dbReference>
<gene>
    <name evidence="8" type="ORF">SAMN02745910_04974</name>
</gene>
<dbReference type="InterPro" id="IPR013325">
    <property type="entry name" value="RNA_pol_sigma_r2"/>
</dbReference>
<name>A0A1I6C4Q6_9BACI</name>
<dbReference type="Gene3D" id="1.10.1740.10">
    <property type="match status" value="1"/>
</dbReference>
<feature type="domain" description="RNA polymerase sigma factor 70 region 4 type 2" evidence="7">
    <location>
        <begin position="108"/>
        <end position="156"/>
    </location>
</feature>
<evidence type="ECO:0000256" key="3">
    <source>
        <dbReference type="ARBA" id="ARBA00023082"/>
    </source>
</evidence>
<accession>A0A1I6C4Q6</accession>
<comment type="similarity">
    <text evidence="1">Belongs to the sigma-70 factor family. ECF subfamily.</text>
</comment>
<keyword evidence="3" id="KW-0731">Sigma factor</keyword>
<dbReference type="InterPro" id="IPR014284">
    <property type="entry name" value="RNA_pol_sigma-70_dom"/>
</dbReference>
<dbReference type="NCBIfam" id="TIGR02950">
    <property type="entry name" value="SigM_subfam"/>
    <property type="match status" value="1"/>
</dbReference>
<dbReference type="SUPFAM" id="SSF88659">
    <property type="entry name" value="Sigma3 and sigma4 domains of RNA polymerase sigma factors"/>
    <property type="match status" value="1"/>
</dbReference>
<dbReference type="InterPro" id="IPR013324">
    <property type="entry name" value="RNA_pol_sigma_r3/r4-like"/>
</dbReference>
<dbReference type="Proteomes" id="UP000182762">
    <property type="component" value="Unassembled WGS sequence"/>
</dbReference>
<evidence type="ECO:0000259" key="7">
    <source>
        <dbReference type="Pfam" id="PF08281"/>
    </source>
</evidence>
<evidence type="ECO:0000256" key="2">
    <source>
        <dbReference type="ARBA" id="ARBA00023015"/>
    </source>
</evidence>